<evidence type="ECO:0000259" key="8">
    <source>
        <dbReference type="PROSITE" id="PS50198"/>
    </source>
</evidence>
<proteinExistence type="inferred from homology"/>
<evidence type="ECO:0000256" key="3">
    <source>
        <dbReference type="ARBA" id="ARBA00023110"/>
    </source>
</evidence>
<dbReference type="PROSITE" id="PS50198">
    <property type="entry name" value="PPIC_PPIASE_2"/>
    <property type="match status" value="1"/>
</dbReference>
<sequence length="340" mass="38118">MKKSIRRFILTASSLVFLSLPVANVAAQDGVVAKMGDTEFTAADLYEDMKEQYGSVTLRAKVIEKVLENNVKDPAACKKEAGEEVKKQIDELGGEEVFNQFLAYQKLGTIEQYEYQLYIRNMLKEVVTQQIDLSDEAIQNFYDKDYQPKMEAQHILVDTEDEAKAAIKRINDGEEFDAVAKEVSKDGSAKNGGLLSPFTSGQMVKEFEDAVKSLKNGEMTQEPVKSKFGFHVIKVINNGEKKPLKDSKDEVVEAYKDAKFADQQFTYGIVGELIKKSDLKIMDDSLKTAVDDLLSLADQKNKPEEDKKEETKEDKKEDSDQAASEEGQESAEETQESQAE</sequence>
<dbReference type="RefSeq" id="WP_070609983.1">
    <property type="nucleotide sequence ID" value="NZ_CP138857.1"/>
</dbReference>
<keyword evidence="5" id="KW-0472">Membrane</keyword>
<dbReference type="Gene3D" id="3.10.50.40">
    <property type="match status" value="1"/>
</dbReference>
<dbReference type="InterPro" id="IPR000297">
    <property type="entry name" value="PPIase_PpiC"/>
</dbReference>
<feature type="region of interest" description="Disordered" evidence="6">
    <location>
        <begin position="294"/>
        <end position="340"/>
    </location>
</feature>
<evidence type="ECO:0000313" key="9">
    <source>
        <dbReference type="EMBL" id="MDK7187474.1"/>
    </source>
</evidence>
<protein>
    <recommendedName>
        <fullName evidence="5">Foldase protein PrsA</fullName>
        <ecNumber evidence="5">5.2.1.8</ecNumber>
    </recommendedName>
</protein>
<evidence type="ECO:0000256" key="7">
    <source>
        <dbReference type="SAM" id="SignalP"/>
    </source>
</evidence>
<dbReference type="EMBL" id="JASOOE010000009">
    <property type="protein sequence ID" value="MDK7187474.1"/>
    <property type="molecule type" value="Genomic_DNA"/>
</dbReference>
<gene>
    <name evidence="5" type="primary">prsA</name>
    <name evidence="9" type="ORF">QP433_05725</name>
</gene>
<dbReference type="Pfam" id="PF00639">
    <property type="entry name" value="Rotamase"/>
    <property type="match status" value="1"/>
</dbReference>
<dbReference type="EC" id="5.2.1.8" evidence="5"/>
<keyword evidence="3 5" id="KW-0697">Rotamase</keyword>
<dbReference type="SUPFAM" id="SSF54534">
    <property type="entry name" value="FKBP-like"/>
    <property type="match status" value="1"/>
</dbReference>
<dbReference type="HAMAP" id="MF_01145">
    <property type="entry name" value="Foldase_PrsA"/>
    <property type="match status" value="1"/>
</dbReference>
<reference evidence="9" key="1">
    <citation type="submission" date="2023-05" db="EMBL/GenBank/DDBJ databases">
        <title>Cataloging the Phylogenetic Diversity of Human Bladder Bacteria.</title>
        <authorList>
            <person name="Du J."/>
        </authorList>
    </citation>
    <scope>NUCLEOTIDE SEQUENCE</scope>
    <source>
        <strain evidence="9">UMB1231</strain>
    </source>
</reference>
<evidence type="ECO:0000256" key="2">
    <source>
        <dbReference type="ARBA" id="ARBA00022729"/>
    </source>
</evidence>
<dbReference type="PROSITE" id="PS01096">
    <property type="entry name" value="PPIC_PPIASE_1"/>
    <property type="match status" value="1"/>
</dbReference>
<dbReference type="InterPro" id="IPR023059">
    <property type="entry name" value="Foldase_PrsA"/>
</dbReference>
<dbReference type="PANTHER" id="PTHR47245:SF1">
    <property type="entry name" value="FOLDASE PROTEIN PRSA"/>
    <property type="match status" value="1"/>
</dbReference>
<feature type="compositionally biased region" description="Acidic residues" evidence="6">
    <location>
        <begin position="326"/>
        <end position="340"/>
    </location>
</feature>
<dbReference type="InterPro" id="IPR023058">
    <property type="entry name" value="PPIase_PpiC_CS"/>
</dbReference>
<organism evidence="9 10">
    <name type="scientific">Facklamia hominis</name>
    <dbReference type="NCBI Taxonomy" id="178214"/>
    <lineage>
        <taxon>Bacteria</taxon>
        <taxon>Bacillati</taxon>
        <taxon>Bacillota</taxon>
        <taxon>Bacilli</taxon>
        <taxon>Lactobacillales</taxon>
        <taxon>Aerococcaceae</taxon>
        <taxon>Facklamia</taxon>
    </lineage>
</organism>
<keyword evidence="5" id="KW-1003">Cell membrane</keyword>
<comment type="caution">
    <text evidence="9">The sequence shown here is derived from an EMBL/GenBank/DDBJ whole genome shotgun (WGS) entry which is preliminary data.</text>
</comment>
<evidence type="ECO:0000256" key="6">
    <source>
        <dbReference type="SAM" id="MobiDB-lite"/>
    </source>
</evidence>
<comment type="catalytic activity">
    <reaction evidence="1 5">
        <text>[protein]-peptidylproline (omega=180) = [protein]-peptidylproline (omega=0)</text>
        <dbReference type="Rhea" id="RHEA:16237"/>
        <dbReference type="Rhea" id="RHEA-COMP:10747"/>
        <dbReference type="Rhea" id="RHEA-COMP:10748"/>
        <dbReference type="ChEBI" id="CHEBI:83833"/>
        <dbReference type="ChEBI" id="CHEBI:83834"/>
        <dbReference type="EC" id="5.2.1.8"/>
    </reaction>
</comment>
<dbReference type="GO" id="GO:0006457">
    <property type="term" value="P:protein folding"/>
    <property type="evidence" value="ECO:0007669"/>
    <property type="project" value="UniProtKB-UniRule"/>
</dbReference>
<evidence type="ECO:0000256" key="4">
    <source>
        <dbReference type="ARBA" id="ARBA00023235"/>
    </source>
</evidence>
<feature type="compositionally biased region" description="Basic and acidic residues" evidence="6">
    <location>
        <begin position="299"/>
        <end position="319"/>
    </location>
</feature>
<feature type="domain" description="PpiC" evidence="8">
    <location>
        <begin position="147"/>
        <end position="237"/>
    </location>
</feature>
<comment type="function">
    <text evidence="5">Plays a major role in protein secretion by helping the post-translocational extracellular folding of several secreted proteins.</text>
</comment>
<comment type="similarity">
    <text evidence="5">Belongs to the PrsA family.</text>
</comment>
<evidence type="ECO:0000313" key="10">
    <source>
        <dbReference type="Proteomes" id="UP001229251"/>
    </source>
</evidence>
<name>A0AAJ1V5U1_9LACT</name>
<dbReference type="PANTHER" id="PTHR47245">
    <property type="entry name" value="PEPTIDYLPROLYL ISOMERASE"/>
    <property type="match status" value="1"/>
</dbReference>
<feature type="signal peptide" evidence="7">
    <location>
        <begin position="1"/>
        <end position="27"/>
    </location>
</feature>
<dbReference type="GO" id="GO:0003755">
    <property type="term" value="F:peptidyl-prolyl cis-trans isomerase activity"/>
    <property type="evidence" value="ECO:0007669"/>
    <property type="project" value="UniProtKB-UniRule"/>
</dbReference>
<dbReference type="InterPro" id="IPR050245">
    <property type="entry name" value="PrsA_foldase"/>
</dbReference>
<keyword evidence="2 5" id="KW-0732">Signal</keyword>
<evidence type="ECO:0000256" key="5">
    <source>
        <dbReference type="HAMAP-Rule" id="MF_01145"/>
    </source>
</evidence>
<feature type="chain" id="PRO_5042475799" description="Foldase protein PrsA" evidence="7">
    <location>
        <begin position="28"/>
        <end position="340"/>
    </location>
</feature>
<dbReference type="Proteomes" id="UP001229251">
    <property type="component" value="Unassembled WGS sequence"/>
</dbReference>
<dbReference type="AlphaFoldDB" id="A0AAJ1V5U1"/>
<evidence type="ECO:0000256" key="1">
    <source>
        <dbReference type="ARBA" id="ARBA00000971"/>
    </source>
</evidence>
<accession>A0AAJ1V5U1</accession>
<keyword evidence="4 5" id="KW-0413">Isomerase</keyword>
<dbReference type="InterPro" id="IPR046357">
    <property type="entry name" value="PPIase_dom_sf"/>
</dbReference>